<keyword evidence="7" id="KW-0472">Membrane</keyword>
<evidence type="ECO:0000256" key="4">
    <source>
        <dbReference type="ARBA" id="ARBA00022927"/>
    </source>
</evidence>
<keyword evidence="3" id="KW-0812">Transmembrane</keyword>
<keyword evidence="5" id="KW-1133">Transmembrane helix</keyword>
<keyword evidence="4" id="KW-0653">Protein transport</keyword>
<organism evidence="8 9">
    <name type="scientific">Candidatus Microbacterium stercoravium</name>
    <dbReference type="NCBI Taxonomy" id="2838697"/>
    <lineage>
        <taxon>Bacteria</taxon>
        <taxon>Bacillati</taxon>
        <taxon>Actinomycetota</taxon>
        <taxon>Actinomycetes</taxon>
        <taxon>Micrococcales</taxon>
        <taxon>Microbacteriaceae</taxon>
        <taxon>Microbacterium</taxon>
    </lineage>
</organism>
<comment type="caution">
    <text evidence="8">The sequence shown here is derived from an EMBL/GenBank/DDBJ whole genome shotgun (WGS) entry which is preliminary data.</text>
</comment>
<dbReference type="EMBL" id="DXAM01000021">
    <property type="protein sequence ID" value="HJA03494.1"/>
    <property type="molecule type" value="Genomic_DNA"/>
</dbReference>
<dbReference type="Pfam" id="PF02416">
    <property type="entry name" value="TatA_B_E"/>
    <property type="match status" value="1"/>
</dbReference>
<proteinExistence type="predicted"/>
<evidence type="ECO:0000256" key="7">
    <source>
        <dbReference type="ARBA" id="ARBA00023136"/>
    </source>
</evidence>
<evidence type="ECO:0000256" key="5">
    <source>
        <dbReference type="ARBA" id="ARBA00022989"/>
    </source>
</evidence>
<dbReference type="GO" id="GO:0016020">
    <property type="term" value="C:membrane"/>
    <property type="evidence" value="ECO:0007669"/>
    <property type="project" value="UniProtKB-ARBA"/>
</dbReference>
<evidence type="ECO:0000256" key="3">
    <source>
        <dbReference type="ARBA" id="ARBA00022692"/>
    </source>
</evidence>
<dbReference type="AlphaFoldDB" id="A0A9D2KFC4"/>
<dbReference type="InterPro" id="IPR003369">
    <property type="entry name" value="TatA/B/E"/>
</dbReference>
<name>A0A9D2KFC4_9MICO</name>
<reference evidence="8" key="1">
    <citation type="journal article" date="2021" name="PeerJ">
        <title>Extensive microbial diversity within the chicken gut microbiome revealed by metagenomics and culture.</title>
        <authorList>
            <person name="Gilroy R."/>
            <person name="Ravi A."/>
            <person name="Getino M."/>
            <person name="Pursley I."/>
            <person name="Horton D.L."/>
            <person name="Alikhan N.F."/>
            <person name="Baker D."/>
            <person name="Gharbi K."/>
            <person name="Hall N."/>
            <person name="Watson M."/>
            <person name="Adriaenssens E.M."/>
            <person name="Foster-Nyarko E."/>
            <person name="Jarju S."/>
            <person name="Secka A."/>
            <person name="Antonio M."/>
            <person name="Oren A."/>
            <person name="Chaudhuri R.R."/>
            <person name="La Ragione R."/>
            <person name="Hildebrand F."/>
            <person name="Pallen M.J."/>
        </authorList>
    </citation>
    <scope>NUCLEOTIDE SEQUENCE</scope>
    <source>
        <strain evidence="8">ChiHjej8B7-3636</strain>
    </source>
</reference>
<protein>
    <submittedName>
        <fullName evidence="8">Twin-arginine translocase TatA/TatE family subunit</fullName>
    </submittedName>
</protein>
<reference evidence="8" key="2">
    <citation type="submission" date="2021-04" db="EMBL/GenBank/DDBJ databases">
        <authorList>
            <person name="Gilroy R."/>
        </authorList>
    </citation>
    <scope>NUCLEOTIDE SEQUENCE</scope>
    <source>
        <strain evidence="8">ChiHjej8B7-3636</strain>
    </source>
</reference>
<accession>A0A9D2KFC4</accession>
<evidence type="ECO:0000256" key="6">
    <source>
        <dbReference type="ARBA" id="ARBA00023010"/>
    </source>
</evidence>
<evidence type="ECO:0000256" key="2">
    <source>
        <dbReference type="ARBA" id="ARBA00022448"/>
    </source>
</evidence>
<keyword evidence="2" id="KW-0813">Transport</keyword>
<evidence type="ECO:0000313" key="8">
    <source>
        <dbReference type="EMBL" id="HJA03494.1"/>
    </source>
</evidence>
<evidence type="ECO:0000256" key="1">
    <source>
        <dbReference type="ARBA" id="ARBA00004167"/>
    </source>
</evidence>
<keyword evidence="6" id="KW-0811">Translocation</keyword>
<gene>
    <name evidence="8" type="ORF">H9800_01355</name>
</gene>
<sequence>MFGGFTIEKIIMIGVIAAILIGPERLPHAAEWLGRTARKTREYVQGARSRVQEEMGEELGDVDWKKLDPRQYDPRRIIREALLDDDTPTSAAPAASTSVAIPRTTPLVAKTFSSEEPPPFDDEAT</sequence>
<dbReference type="GO" id="GO:0015031">
    <property type="term" value="P:protein transport"/>
    <property type="evidence" value="ECO:0007669"/>
    <property type="project" value="UniProtKB-KW"/>
</dbReference>
<comment type="subcellular location">
    <subcellularLocation>
        <location evidence="1">Membrane</location>
        <topology evidence="1">Single-pass membrane protein</topology>
    </subcellularLocation>
</comment>
<evidence type="ECO:0000313" key="9">
    <source>
        <dbReference type="Proteomes" id="UP000824220"/>
    </source>
</evidence>
<dbReference type="Gene3D" id="1.20.5.3310">
    <property type="match status" value="1"/>
</dbReference>
<dbReference type="Proteomes" id="UP000824220">
    <property type="component" value="Unassembled WGS sequence"/>
</dbReference>